<dbReference type="GO" id="GO:0008270">
    <property type="term" value="F:zinc ion binding"/>
    <property type="evidence" value="ECO:0007669"/>
    <property type="project" value="UniProtKB-KW"/>
</dbReference>
<dbReference type="GO" id="GO:0000981">
    <property type="term" value="F:DNA-binding transcription factor activity, RNA polymerase II-specific"/>
    <property type="evidence" value="ECO:0007669"/>
    <property type="project" value="TreeGrafter"/>
</dbReference>
<keyword evidence="4 10" id="KW-0863">Zinc-finger</keyword>
<evidence type="ECO:0000313" key="15">
    <source>
        <dbReference type="Proteomes" id="UP000265000"/>
    </source>
</evidence>
<dbReference type="SUPFAM" id="SSF144074">
    <property type="entry name" value="E2F-DP heterodimerization region"/>
    <property type="match status" value="1"/>
</dbReference>
<dbReference type="PANTHER" id="PTHR12081:SF19">
    <property type="entry name" value="TRANSCRIPTION FACTOR E2F6"/>
    <property type="match status" value="1"/>
</dbReference>
<evidence type="ECO:0000256" key="4">
    <source>
        <dbReference type="ARBA" id="ARBA00022771"/>
    </source>
</evidence>
<dbReference type="Pfam" id="PF05485">
    <property type="entry name" value="THAP"/>
    <property type="match status" value="1"/>
</dbReference>
<dbReference type="InterPro" id="IPR036388">
    <property type="entry name" value="WH-like_DNA-bd_sf"/>
</dbReference>
<dbReference type="PROSITE" id="PS50950">
    <property type="entry name" value="ZF_THAP"/>
    <property type="match status" value="1"/>
</dbReference>
<evidence type="ECO:0000256" key="11">
    <source>
        <dbReference type="RuleBase" id="RU003796"/>
    </source>
</evidence>
<dbReference type="STRING" id="8078.ENSFHEP00000011206"/>
<dbReference type="Gene3D" id="1.10.10.10">
    <property type="entry name" value="Winged helix-like DNA-binding domain superfamily/Winged helix DNA-binding domain"/>
    <property type="match status" value="1"/>
</dbReference>
<dbReference type="GO" id="GO:0090575">
    <property type="term" value="C:RNA polymerase II transcription regulator complex"/>
    <property type="evidence" value="ECO:0007669"/>
    <property type="project" value="TreeGrafter"/>
</dbReference>
<dbReference type="SUPFAM" id="SSF46785">
    <property type="entry name" value="Winged helix' DNA-binding domain"/>
    <property type="match status" value="1"/>
</dbReference>
<dbReference type="Proteomes" id="UP000265000">
    <property type="component" value="Unplaced"/>
</dbReference>
<dbReference type="PANTHER" id="PTHR12081">
    <property type="entry name" value="TRANSCRIPTION FACTOR E2F"/>
    <property type="match status" value="1"/>
</dbReference>
<sequence>MVKCVVSGCPNRVVGSNYGGFNRTQKRFFNFPRDPARVKVWLAALRQTEQQNPSDQNLICEDHFLPEDISSSEVSADAIPIMPPGPDGPLGLMDPWGAGSEEEEEDQWAAGAGPVDEEDEGGGSLPFNTKIALPELPPLDPSEQDPGPKAAPGDPTLRIIKPWEQLVPAKIQTREDVSLSVLTRGLLDLFLQTPDGSLDLRHAIRSLGTRRRRVYDITNVLQGIQLVEKESVNRVKWIGRSPASCYLGQNRAQPDLAELKLVEETLDSLIRRCAQQLFDLTDDPQNSALAYVTHEDLRRLRTFQENTVMVVKAPEETRLEIPAPSEDSIQIHLKGGAGPILVVTCDLGTEGPGETDGCFLSLEESRIRTAALPTGPQNLVQSA</sequence>
<comment type="similarity">
    <text evidence="2 11">Belongs to the E2F/DP family.</text>
</comment>
<name>A0A3Q2PED3_FUNHE</name>
<protein>
    <submittedName>
        <fullName evidence="14">Transcription factor E2F3-like</fullName>
    </submittedName>
</protein>
<dbReference type="InterPro" id="IPR006612">
    <property type="entry name" value="THAP_Znf"/>
</dbReference>
<dbReference type="Pfam" id="PF16421">
    <property type="entry name" value="E2F_CC-MB"/>
    <property type="match status" value="1"/>
</dbReference>
<evidence type="ECO:0000256" key="9">
    <source>
        <dbReference type="ARBA" id="ARBA00023242"/>
    </source>
</evidence>
<dbReference type="InterPro" id="IPR036390">
    <property type="entry name" value="WH_DNA-bd_sf"/>
</dbReference>
<evidence type="ECO:0000256" key="5">
    <source>
        <dbReference type="ARBA" id="ARBA00022833"/>
    </source>
</evidence>
<keyword evidence="6 11" id="KW-0805">Transcription regulation</keyword>
<evidence type="ECO:0000256" key="2">
    <source>
        <dbReference type="ARBA" id="ARBA00010940"/>
    </source>
</evidence>
<evidence type="ECO:0000256" key="10">
    <source>
        <dbReference type="PROSITE-ProRule" id="PRU00309"/>
    </source>
</evidence>
<dbReference type="AlphaFoldDB" id="A0A3Q2PED3"/>
<dbReference type="GeneTree" id="ENSGT00940000155734"/>
<reference evidence="14" key="2">
    <citation type="submission" date="2025-09" db="UniProtKB">
        <authorList>
            <consortium name="Ensembl"/>
        </authorList>
    </citation>
    <scope>IDENTIFICATION</scope>
</reference>
<feature type="domain" description="THAP-type" evidence="13">
    <location>
        <begin position="1"/>
        <end position="83"/>
    </location>
</feature>
<evidence type="ECO:0000256" key="12">
    <source>
        <dbReference type="SAM" id="MobiDB-lite"/>
    </source>
</evidence>
<dbReference type="Gene3D" id="6.10.250.540">
    <property type="match status" value="1"/>
</dbReference>
<evidence type="ECO:0000256" key="8">
    <source>
        <dbReference type="ARBA" id="ARBA00023163"/>
    </source>
</evidence>
<evidence type="ECO:0000313" key="14">
    <source>
        <dbReference type="Ensembl" id="ENSFHEP00000011206.1"/>
    </source>
</evidence>
<keyword evidence="5" id="KW-0862">Zinc</keyword>
<reference evidence="14" key="1">
    <citation type="submission" date="2025-08" db="UniProtKB">
        <authorList>
            <consortium name="Ensembl"/>
        </authorList>
    </citation>
    <scope>IDENTIFICATION</scope>
</reference>
<dbReference type="GeneID" id="105934418"/>
<evidence type="ECO:0000256" key="3">
    <source>
        <dbReference type="ARBA" id="ARBA00022723"/>
    </source>
</evidence>
<accession>A0A3Q2PED3</accession>
<keyword evidence="15" id="KW-1185">Reference proteome</keyword>
<proteinExistence type="inferred from homology"/>
<dbReference type="SMART" id="SM01372">
    <property type="entry name" value="E2F_TDP"/>
    <property type="match status" value="1"/>
</dbReference>
<dbReference type="GO" id="GO:0000978">
    <property type="term" value="F:RNA polymerase II cis-regulatory region sequence-specific DNA binding"/>
    <property type="evidence" value="ECO:0007669"/>
    <property type="project" value="InterPro"/>
</dbReference>
<comment type="subcellular location">
    <subcellularLocation>
        <location evidence="1 11">Nucleus</location>
    </subcellularLocation>
</comment>
<evidence type="ECO:0000256" key="1">
    <source>
        <dbReference type="ARBA" id="ARBA00004123"/>
    </source>
</evidence>
<dbReference type="OrthoDB" id="1743261at2759"/>
<keyword evidence="7 10" id="KW-0238">DNA-binding</keyword>
<dbReference type="InterPro" id="IPR037241">
    <property type="entry name" value="E2F-DP_heterodim"/>
</dbReference>
<dbReference type="FunFam" id="1.10.10.10:FF:000458">
    <property type="entry name" value="E2F-like (Mammalian transcription factor)"/>
    <property type="match status" value="1"/>
</dbReference>
<dbReference type="GO" id="GO:0046983">
    <property type="term" value="F:protein dimerization activity"/>
    <property type="evidence" value="ECO:0007669"/>
    <property type="project" value="InterPro"/>
</dbReference>
<feature type="region of interest" description="Disordered" evidence="12">
    <location>
        <begin position="84"/>
        <end position="155"/>
    </location>
</feature>
<dbReference type="CDD" id="cd14660">
    <property type="entry name" value="E2F_DD"/>
    <property type="match status" value="1"/>
</dbReference>
<keyword evidence="3" id="KW-0479">Metal-binding</keyword>
<dbReference type="Pfam" id="PF02319">
    <property type="entry name" value="WHD_E2F_TDP"/>
    <property type="match status" value="1"/>
</dbReference>
<dbReference type="CTD" id="1876"/>
<evidence type="ECO:0000256" key="7">
    <source>
        <dbReference type="ARBA" id="ARBA00023125"/>
    </source>
</evidence>
<dbReference type="SMART" id="SM00980">
    <property type="entry name" value="THAP"/>
    <property type="match status" value="1"/>
</dbReference>
<dbReference type="InterPro" id="IPR003316">
    <property type="entry name" value="E2F_WHTH_DNA-bd_dom"/>
</dbReference>
<evidence type="ECO:0000256" key="6">
    <source>
        <dbReference type="ARBA" id="ARBA00023015"/>
    </source>
</evidence>
<keyword evidence="9 11" id="KW-0539">Nucleus</keyword>
<dbReference type="SMART" id="SM00692">
    <property type="entry name" value="DM3"/>
    <property type="match status" value="1"/>
</dbReference>
<dbReference type="InterPro" id="IPR015633">
    <property type="entry name" value="E2F"/>
</dbReference>
<dbReference type="SUPFAM" id="SSF57716">
    <property type="entry name" value="Glucocorticoid receptor-like (DNA-binding domain)"/>
    <property type="match status" value="1"/>
</dbReference>
<keyword evidence="8 11" id="KW-0804">Transcription</keyword>
<evidence type="ECO:0000259" key="13">
    <source>
        <dbReference type="PROSITE" id="PS50950"/>
    </source>
</evidence>
<dbReference type="Ensembl" id="ENSFHET00000018125.1">
    <property type="protein sequence ID" value="ENSFHEP00000011206.1"/>
    <property type="gene ID" value="ENSFHEG00000012605.1"/>
</dbReference>
<organism evidence="14 15">
    <name type="scientific">Fundulus heteroclitus</name>
    <name type="common">Killifish</name>
    <name type="synonym">Mummichog</name>
    <dbReference type="NCBI Taxonomy" id="8078"/>
    <lineage>
        <taxon>Eukaryota</taxon>
        <taxon>Metazoa</taxon>
        <taxon>Chordata</taxon>
        <taxon>Craniata</taxon>
        <taxon>Vertebrata</taxon>
        <taxon>Euteleostomi</taxon>
        <taxon>Actinopterygii</taxon>
        <taxon>Neopterygii</taxon>
        <taxon>Teleostei</taxon>
        <taxon>Neoteleostei</taxon>
        <taxon>Acanthomorphata</taxon>
        <taxon>Ovalentaria</taxon>
        <taxon>Atherinomorphae</taxon>
        <taxon>Cyprinodontiformes</taxon>
        <taxon>Fundulidae</taxon>
        <taxon>Fundulus</taxon>
    </lineage>
</organism>
<dbReference type="InterPro" id="IPR032198">
    <property type="entry name" value="E2F_CC-MB"/>
</dbReference>